<dbReference type="RefSeq" id="WP_187015630.1">
    <property type="nucleotide sequence ID" value="NZ_JACOQI010000017.1"/>
</dbReference>
<evidence type="ECO:0000259" key="1">
    <source>
        <dbReference type="Pfam" id="PF02441"/>
    </source>
</evidence>
<proteinExistence type="predicted"/>
<dbReference type="AlphaFoldDB" id="A0A923MIS7"/>
<dbReference type="SUPFAM" id="SSF52507">
    <property type="entry name" value="Homo-oligomeric flavin-containing Cys decarboxylases, HFCD"/>
    <property type="match status" value="1"/>
</dbReference>
<name>A0A923MIS7_9FIRM</name>
<gene>
    <name evidence="2" type="ORF">H8Z83_14140</name>
</gene>
<dbReference type="Pfam" id="PF02441">
    <property type="entry name" value="Flavoprotein"/>
    <property type="match status" value="1"/>
</dbReference>
<reference evidence="2" key="1">
    <citation type="submission" date="2020-08" db="EMBL/GenBank/DDBJ databases">
        <title>Genome public.</title>
        <authorList>
            <person name="Liu C."/>
            <person name="Sun Q."/>
        </authorList>
    </citation>
    <scope>NUCLEOTIDE SEQUENCE</scope>
    <source>
        <strain evidence="2">BX15</strain>
    </source>
</reference>
<dbReference type="Gene3D" id="3.40.50.1950">
    <property type="entry name" value="Flavin prenyltransferase-like"/>
    <property type="match status" value="1"/>
</dbReference>
<protein>
    <submittedName>
        <fullName evidence="2">Dipicolinate synthase subunit B</fullName>
    </submittedName>
</protein>
<dbReference type="EMBL" id="JACOQI010000017">
    <property type="protein sequence ID" value="MBC5771435.1"/>
    <property type="molecule type" value="Genomic_DNA"/>
</dbReference>
<dbReference type="InterPro" id="IPR003382">
    <property type="entry name" value="Flavoprotein"/>
</dbReference>
<dbReference type="InterPro" id="IPR014214">
    <property type="entry name" value="Dipicolinic_acid_synth_B"/>
</dbReference>
<evidence type="ECO:0000313" key="2">
    <source>
        <dbReference type="EMBL" id="MBC5771435.1"/>
    </source>
</evidence>
<feature type="domain" description="Flavoprotein" evidence="1">
    <location>
        <begin position="5"/>
        <end position="165"/>
    </location>
</feature>
<dbReference type="NCBIfam" id="NF006161">
    <property type="entry name" value="PRK08305.1"/>
    <property type="match status" value="1"/>
</dbReference>
<evidence type="ECO:0000313" key="3">
    <source>
        <dbReference type="Proteomes" id="UP000620327"/>
    </source>
</evidence>
<dbReference type="GO" id="GO:0003824">
    <property type="term" value="F:catalytic activity"/>
    <property type="evidence" value="ECO:0007669"/>
    <property type="project" value="InterPro"/>
</dbReference>
<dbReference type="InterPro" id="IPR036551">
    <property type="entry name" value="Flavin_trans-like"/>
</dbReference>
<comment type="caution">
    <text evidence="2">The sequence shown here is derived from an EMBL/GenBank/DDBJ whole genome shotgun (WGS) entry which is preliminary data.</text>
</comment>
<sequence length="191" mass="20571">MRTERVGFALCGSFCTHEKALAALKRLTEEYETVIPIVSENAAFTDTRFGTSDALLEQLEELTGHEVLYDIPSVEPLGPKGMIDVLVIAPCTGNTLAKLAHGITDTAVTMAAKSHLRCGRPVVIAFSTNDGLSASAKNIGELLNRKHYYFVPFGQDDPEKKPASLAADFGLIGKTVEAALEGKQLQPLLLK</sequence>
<dbReference type="Proteomes" id="UP000620327">
    <property type="component" value="Unassembled WGS sequence"/>
</dbReference>
<accession>A0A923MIS7</accession>
<organism evidence="2 3">
    <name type="scientific">Dysosmobacter segnis</name>
    <dbReference type="NCBI Taxonomy" id="2763042"/>
    <lineage>
        <taxon>Bacteria</taxon>
        <taxon>Bacillati</taxon>
        <taxon>Bacillota</taxon>
        <taxon>Clostridia</taxon>
        <taxon>Eubacteriales</taxon>
        <taxon>Oscillospiraceae</taxon>
        <taxon>Dysosmobacter</taxon>
    </lineage>
</organism>
<keyword evidence="3" id="KW-1185">Reference proteome</keyword>
<dbReference type="NCBIfam" id="TIGR02852">
    <property type="entry name" value="spore_dpaB"/>
    <property type="match status" value="1"/>
</dbReference>